<name>A0A2P4XWE4_9STRA</name>
<dbReference type="AlphaFoldDB" id="A0A2P4XWE4"/>
<evidence type="ECO:0000313" key="1">
    <source>
        <dbReference type="EMBL" id="POM69779.1"/>
    </source>
</evidence>
<evidence type="ECO:0000313" key="2">
    <source>
        <dbReference type="Proteomes" id="UP000237271"/>
    </source>
</evidence>
<dbReference type="OrthoDB" id="127315at2759"/>
<organism evidence="1 2">
    <name type="scientific">Phytophthora palmivora</name>
    <dbReference type="NCBI Taxonomy" id="4796"/>
    <lineage>
        <taxon>Eukaryota</taxon>
        <taxon>Sar</taxon>
        <taxon>Stramenopiles</taxon>
        <taxon>Oomycota</taxon>
        <taxon>Peronosporomycetes</taxon>
        <taxon>Peronosporales</taxon>
        <taxon>Peronosporaceae</taxon>
        <taxon>Phytophthora</taxon>
    </lineage>
</organism>
<keyword evidence="2" id="KW-1185">Reference proteome</keyword>
<accession>A0A2P4XWE4</accession>
<dbReference type="EMBL" id="NCKW01007822">
    <property type="protein sequence ID" value="POM69779.1"/>
    <property type="molecule type" value="Genomic_DNA"/>
</dbReference>
<proteinExistence type="predicted"/>
<reference evidence="1 2" key="1">
    <citation type="journal article" date="2017" name="Genome Biol. Evol.">
        <title>Phytophthora megakarya and P. palmivora, closely related causal agents of cacao black pod rot, underwent increases in genome sizes and gene numbers by different mechanisms.</title>
        <authorList>
            <person name="Ali S.S."/>
            <person name="Shao J."/>
            <person name="Lary D.J."/>
            <person name="Kronmiller B."/>
            <person name="Shen D."/>
            <person name="Strem M.D."/>
            <person name="Amoako-Attah I."/>
            <person name="Akrofi A.Y."/>
            <person name="Begoude B.A."/>
            <person name="Ten Hoopen G.M."/>
            <person name="Coulibaly K."/>
            <person name="Kebe B.I."/>
            <person name="Melnick R.L."/>
            <person name="Guiltinan M.J."/>
            <person name="Tyler B.M."/>
            <person name="Meinhardt L.W."/>
            <person name="Bailey B.A."/>
        </authorList>
    </citation>
    <scope>NUCLEOTIDE SEQUENCE [LARGE SCALE GENOMIC DNA]</scope>
    <source>
        <strain evidence="2">sbr112.9</strain>
    </source>
</reference>
<sequence length="182" mass="20721">MKYPVCYNKANMLSRAPSVFRRPETSVIDDANFVIPRKLVQRVNSPLHELTSTARISPGLKEKYGDLKHEFLEKITVSPDKLASEIVQFYRQSTLLRELHISSCSAGHRIKSTFGEIVGMLARYKMLHDVVMNAALWLVSKYSSNYYIIDAVSATEENSHPDYPISSCKSVLIPVYMKILKH</sequence>
<dbReference type="Proteomes" id="UP000237271">
    <property type="component" value="Unassembled WGS sequence"/>
</dbReference>
<comment type="caution">
    <text evidence="1">The sequence shown here is derived from an EMBL/GenBank/DDBJ whole genome shotgun (WGS) entry which is preliminary data.</text>
</comment>
<gene>
    <name evidence="1" type="ORF">PHPALM_13906</name>
</gene>
<protein>
    <submittedName>
        <fullName evidence="1">Uncharacterized protein</fullName>
    </submittedName>
</protein>